<comment type="caution">
    <text evidence="1">The sequence shown here is derived from an EMBL/GenBank/DDBJ whole genome shotgun (WGS) entry which is preliminary data.</text>
</comment>
<sequence>MFFNPSCGLFLHKPNLAERVYVKLHALDPSLRPHGICCRRNPQLPEGAVILNVCPSCDNHWRTRYEGIRTLSLYEYIDRLDAFALPRYDQLTLTIHDSCPVRGRDSLYFSVRSLLRKMGITIQEAPFNRDQSLCCGNSFFKHGADEDAFHALDCCVSQLPCENVLTYCLTCMKMLSLGGKRPFYLLDLIMGEETRPGSLDIKAWHRALDKAKWQDDKRLNLAESKSLDNMERG</sequence>
<dbReference type="AlphaFoldDB" id="A0A943EG51"/>
<proteinExistence type="predicted"/>
<evidence type="ECO:0000313" key="2">
    <source>
        <dbReference type="Proteomes" id="UP000754226"/>
    </source>
</evidence>
<dbReference type="EMBL" id="JAGZCZ010000005">
    <property type="protein sequence ID" value="MBS5519564.1"/>
    <property type="molecule type" value="Genomic_DNA"/>
</dbReference>
<dbReference type="Proteomes" id="UP000754226">
    <property type="component" value="Unassembled WGS sequence"/>
</dbReference>
<name>A0A943EG51_9FIRM</name>
<evidence type="ECO:0000313" key="1">
    <source>
        <dbReference type="EMBL" id="MBS5519564.1"/>
    </source>
</evidence>
<protein>
    <submittedName>
        <fullName evidence="1">(Fe-S)-binding protein</fullName>
    </submittedName>
</protein>
<organism evidence="1 2">
    <name type="scientific">Acidaminococcus intestini</name>
    <dbReference type="NCBI Taxonomy" id="187327"/>
    <lineage>
        <taxon>Bacteria</taxon>
        <taxon>Bacillati</taxon>
        <taxon>Bacillota</taxon>
        <taxon>Negativicutes</taxon>
        <taxon>Acidaminococcales</taxon>
        <taxon>Acidaminococcaceae</taxon>
        <taxon>Acidaminococcus</taxon>
    </lineage>
</organism>
<accession>A0A943EG51</accession>
<gene>
    <name evidence="1" type="ORF">KHX13_04415</name>
</gene>
<reference evidence="1" key="1">
    <citation type="submission" date="2021-02" db="EMBL/GenBank/DDBJ databases">
        <title>Infant gut strain persistence is associated with maternal origin, phylogeny, and functional potential including surface adhesion and iron acquisition.</title>
        <authorList>
            <person name="Lou Y.C."/>
        </authorList>
    </citation>
    <scope>NUCLEOTIDE SEQUENCE</scope>
    <source>
        <strain evidence="1">L3_106_000M1_dasL3_106_000M1_concoct_15</strain>
    </source>
</reference>